<dbReference type="Gene3D" id="3.40.50.300">
    <property type="entry name" value="P-loop containing nucleotide triphosphate hydrolases"/>
    <property type="match status" value="1"/>
</dbReference>
<feature type="region of interest" description="Disordered" evidence="1">
    <location>
        <begin position="133"/>
        <end position="171"/>
    </location>
</feature>
<feature type="compositionally biased region" description="Pro residues" evidence="1">
    <location>
        <begin position="148"/>
        <end position="157"/>
    </location>
</feature>
<sequence>MSTIRKADKICVVSGGKIAEQGTHTELLSKGGIYKRLVESSTALPRFASFLRADASGLPSPESPGPPPSTSYYEYHRHPTRRRSLDSEAPLWSQRAFRWDSDDDRDDAALTTTVFPGGGRAVRAGSCDWQLRRAIPSTPSTPNTAPTQPEPQEPAPAPALRHRSGRTSRYLRESDRRAILERIKNGERQADLAKEYQVSRAAISNLKQRRLLRDRLKALGQATLSDTDDSSSSASRLLAASVRPPIRGEFREVSTASMPLLVVKLRQQLFEQQANSRVDPSLRRFVQRITRLLLEEALSRCSQSALRAVLVQPQAKMMEDELVFLEPSCARSGTGEDSASVVVLLATEANAIATAAQPEASRKSAWTEEDRVATSPPRRETRVDQTEYTRPHQRRLLPPDLVDVRTLGHSGLDRTPAAATSFVSAPRVKTRTRTRPSPYLTEQARADIMARIRRGEKQADLAKEYNVSRAAITNLKQRRQMRELLERDSDTKRTPTEAVDEEQQGDEIEDAHSSPMSTPPRRLQLNSAAMKRLLVVLLDPSTPDEAFERAARRHSRLLLEEALGWCFPPLSAPTAHLDPISVVFGTHEALLLAREMAHMEPPGPRPARVQSFDDENGLQLTIRVPRGISRQQPVLVLLDDLIDSIVSPAQATSRLQDGFGDAKSASVPAVPRELALLLQVLQFHGVAQSRIFLVLSFCSDDVSTQLEQQFPWNAAGSFS</sequence>
<accession>A0AAD5L8P9</accession>
<gene>
    <name evidence="2" type="ORF">P43SY_010914</name>
</gene>
<reference evidence="2" key="1">
    <citation type="submission" date="2021-12" db="EMBL/GenBank/DDBJ databases">
        <title>Prjna785345.</title>
        <authorList>
            <person name="Rujirawat T."/>
            <person name="Krajaejun T."/>
        </authorList>
    </citation>
    <scope>NUCLEOTIDE SEQUENCE</scope>
    <source>
        <strain evidence="2">Pi057C3</strain>
    </source>
</reference>
<evidence type="ECO:0000313" key="2">
    <source>
        <dbReference type="EMBL" id="KAJ0391974.1"/>
    </source>
</evidence>
<evidence type="ECO:0008006" key="4">
    <source>
        <dbReference type="Google" id="ProtNLM"/>
    </source>
</evidence>
<feature type="region of interest" description="Disordered" evidence="1">
    <location>
        <begin position="54"/>
        <end position="74"/>
    </location>
</feature>
<comment type="caution">
    <text evidence="2">The sequence shown here is derived from an EMBL/GenBank/DDBJ whole genome shotgun (WGS) entry which is preliminary data.</text>
</comment>
<protein>
    <recommendedName>
        <fullName evidence="4">HTH psq-type domain-containing protein</fullName>
    </recommendedName>
</protein>
<name>A0AAD5L8P9_PYTIN</name>
<feature type="region of interest" description="Disordered" evidence="1">
    <location>
        <begin position="483"/>
        <end position="521"/>
    </location>
</feature>
<keyword evidence="3" id="KW-1185">Reference proteome</keyword>
<evidence type="ECO:0000313" key="3">
    <source>
        <dbReference type="Proteomes" id="UP001209570"/>
    </source>
</evidence>
<dbReference type="Proteomes" id="UP001209570">
    <property type="component" value="Unassembled WGS sequence"/>
</dbReference>
<feature type="compositionally biased region" description="Basic and acidic residues" evidence="1">
    <location>
        <begin position="360"/>
        <end position="390"/>
    </location>
</feature>
<evidence type="ECO:0000256" key="1">
    <source>
        <dbReference type="SAM" id="MobiDB-lite"/>
    </source>
</evidence>
<dbReference type="InterPro" id="IPR027417">
    <property type="entry name" value="P-loop_NTPase"/>
</dbReference>
<feature type="compositionally biased region" description="Basic and acidic residues" evidence="1">
    <location>
        <begin position="483"/>
        <end position="495"/>
    </location>
</feature>
<proteinExistence type="predicted"/>
<organism evidence="2 3">
    <name type="scientific">Pythium insidiosum</name>
    <name type="common">Pythiosis disease agent</name>
    <dbReference type="NCBI Taxonomy" id="114742"/>
    <lineage>
        <taxon>Eukaryota</taxon>
        <taxon>Sar</taxon>
        <taxon>Stramenopiles</taxon>
        <taxon>Oomycota</taxon>
        <taxon>Peronosporomycetes</taxon>
        <taxon>Pythiales</taxon>
        <taxon>Pythiaceae</taxon>
        <taxon>Pythium</taxon>
    </lineage>
</organism>
<feature type="compositionally biased region" description="Acidic residues" evidence="1">
    <location>
        <begin position="498"/>
        <end position="509"/>
    </location>
</feature>
<dbReference type="AlphaFoldDB" id="A0AAD5L8P9"/>
<feature type="region of interest" description="Disordered" evidence="1">
    <location>
        <begin position="356"/>
        <end position="392"/>
    </location>
</feature>
<dbReference type="EMBL" id="JAKCXM010000766">
    <property type="protein sequence ID" value="KAJ0391974.1"/>
    <property type="molecule type" value="Genomic_DNA"/>
</dbReference>
<dbReference type="SUPFAM" id="SSF52540">
    <property type="entry name" value="P-loop containing nucleoside triphosphate hydrolases"/>
    <property type="match status" value="1"/>
</dbReference>
<feature type="compositionally biased region" description="Low complexity" evidence="1">
    <location>
        <begin position="136"/>
        <end position="147"/>
    </location>
</feature>